<evidence type="ECO:0000313" key="3">
    <source>
        <dbReference type="Proteomes" id="UP000243859"/>
    </source>
</evidence>
<keyword evidence="1" id="KW-1133">Transmembrane helix</keyword>
<feature type="transmembrane region" description="Helical" evidence="1">
    <location>
        <begin position="48"/>
        <end position="66"/>
    </location>
</feature>
<dbReference type="OrthoDB" id="7862849at2"/>
<evidence type="ECO:0000256" key="1">
    <source>
        <dbReference type="SAM" id="Phobius"/>
    </source>
</evidence>
<reference evidence="2 3" key="1">
    <citation type="submission" date="2018-04" db="EMBL/GenBank/DDBJ databases">
        <title>Genomic Encyclopedia of Archaeal and Bacterial Type Strains, Phase II (KMG-II): from individual species to whole genera.</title>
        <authorList>
            <person name="Goeker M."/>
        </authorList>
    </citation>
    <scope>NUCLEOTIDE SEQUENCE [LARGE SCALE GENOMIC DNA]</scope>
    <source>
        <strain evidence="2 3">DSM 18064</strain>
    </source>
</reference>
<comment type="caution">
    <text evidence="2">The sequence shown here is derived from an EMBL/GenBank/DDBJ whole genome shotgun (WGS) entry which is preliminary data.</text>
</comment>
<name>A0A2T5BPI1_9RHOB</name>
<dbReference type="AlphaFoldDB" id="A0A2T5BPI1"/>
<gene>
    <name evidence="2" type="ORF">C8N32_11911</name>
</gene>
<evidence type="ECO:0000313" key="2">
    <source>
        <dbReference type="EMBL" id="PTN00954.1"/>
    </source>
</evidence>
<accession>A0A2T5BPI1</accession>
<keyword evidence="1" id="KW-0812">Transmembrane</keyword>
<keyword evidence="3" id="KW-1185">Reference proteome</keyword>
<keyword evidence="1" id="KW-0472">Membrane</keyword>
<dbReference type="EMBL" id="QAAA01000019">
    <property type="protein sequence ID" value="PTN00954.1"/>
    <property type="molecule type" value="Genomic_DNA"/>
</dbReference>
<dbReference type="Pfam" id="PF10658">
    <property type="entry name" value="DUF2484"/>
    <property type="match status" value="1"/>
</dbReference>
<dbReference type="InterPro" id="IPR018919">
    <property type="entry name" value="DUF2484"/>
</dbReference>
<protein>
    <submittedName>
        <fullName evidence="2">Uncharacterized protein DUF2484</fullName>
    </submittedName>
</protein>
<dbReference type="Proteomes" id="UP000243859">
    <property type="component" value="Unassembled WGS sequence"/>
</dbReference>
<dbReference type="RefSeq" id="WP_107893300.1">
    <property type="nucleotide sequence ID" value="NZ_NHSI01000019.1"/>
</dbReference>
<proteinExistence type="predicted"/>
<sequence length="86" mass="9094">MNLTLGLAILWGLVALGVGVMPEHFQAPLAFGLVVVGVPLIGLLTYQMGPVWGLAVLIGGVAVLRLPKRDFIAWIRQHGPGAGRSR</sequence>
<organism evidence="2 3">
    <name type="scientific">Rhodovulum imhoffii</name>
    <dbReference type="NCBI Taxonomy" id="365340"/>
    <lineage>
        <taxon>Bacteria</taxon>
        <taxon>Pseudomonadati</taxon>
        <taxon>Pseudomonadota</taxon>
        <taxon>Alphaproteobacteria</taxon>
        <taxon>Rhodobacterales</taxon>
        <taxon>Paracoccaceae</taxon>
        <taxon>Rhodovulum</taxon>
    </lineage>
</organism>